<dbReference type="AlphaFoldDB" id="Q220U5"/>
<keyword evidence="2" id="KW-1185">Reference proteome</keyword>
<dbReference type="KEGG" id="rfr:Rfer_0707"/>
<dbReference type="HOGENOM" id="CLU_2107095_0_0_4"/>
<accession>Q220U5</accession>
<protein>
    <recommendedName>
        <fullName evidence="3">HPr-rel-A system PqqD family peptide chaperone</fullName>
    </recommendedName>
</protein>
<proteinExistence type="predicted"/>
<dbReference type="EMBL" id="CP000267">
    <property type="protein sequence ID" value="ABD68458.1"/>
    <property type="molecule type" value="Genomic_DNA"/>
</dbReference>
<organism evidence="1 2">
    <name type="scientific">Albidiferax ferrireducens (strain ATCC BAA-621 / DSM 15236 / T118)</name>
    <name type="common">Rhodoferax ferrireducens</name>
    <dbReference type="NCBI Taxonomy" id="338969"/>
    <lineage>
        <taxon>Bacteria</taxon>
        <taxon>Pseudomonadati</taxon>
        <taxon>Pseudomonadota</taxon>
        <taxon>Betaproteobacteria</taxon>
        <taxon>Burkholderiales</taxon>
        <taxon>Comamonadaceae</taxon>
        <taxon>Rhodoferax</taxon>
    </lineage>
</organism>
<gene>
    <name evidence="1" type="ordered locus">Rfer_0707</name>
</gene>
<dbReference type="Proteomes" id="UP000008332">
    <property type="component" value="Chromosome"/>
</dbReference>
<name>Q220U5_ALBFT</name>
<evidence type="ECO:0000313" key="2">
    <source>
        <dbReference type="Proteomes" id="UP000008332"/>
    </source>
</evidence>
<dbReference type="STRING" id="338969.Rfer_0707"/>
<evidence type="ECO:0008006" key="3">
    <source>
        <dbReference type="Google" id="ProtNLM"/>
    </source>
</evidence>
<dbReference type="NCBIfam" id="TIGR04353">
    <property type="entry name" value="PqqD_rel_X"/>
    <property type="match status" value="1"/>
</dbReference>
<sequence length="115" mass="12634">MSKRDGLGSTLAHPFIERTDLALWSTVSPARLSFASWDDDDLAVVYDKVTGDTHLIESSAIEILRVIEKYPASSEAIAQELAELFSADDQDKLPQFISATLLQLRDLGLVTDTPV</sequence>
<reference evidence="2" key="1">
    <citation type="submission" date="2006-02" db="EMBL/GenBank/DDBJ databases">
        <title>Complete sequence of chromosome of Rhodoferax ferrireducens DSM 15236.</title>
        <authorList>
            <person name="Copeland A."/>
            <person name="Lucas S."/>
            <person name="Lapidus A."/>
            <person name="Barry K."/>
            <person name="Detter J.C."/>
            <person name="Glavina del Rio T."/>
            <person name="Hammon N."/>
            <person name="Israni S."/>
            <person name="Pitluck S."/>
            <person name="Brettin T."/>
            <person name="Bruce D."/>
            <person name="Han C."/>
            <person name="Tapia R."/>
            <person name="Gilna P."/>
            <person name="Kiss H."/>
            <person name="Schmutz J."/>
            <person name="Larimer F."/>
            <person name="Land M."/>
            <person name="Kyrpides N."/>
            <person name="Ivanova N."/>
            <person name="Richardson P."/>
        </authorList>
    </citation>
    <scope>NUCLEOTIDE SEQUENCE [LARGE SCALE GENOMIC DNA]</scope>
    <source>
        <strain evidence="2">ATCC BAA-621 / DSM 15236 / T118</strain>
    </source>
</reference>
<evidence type="ECO:0000313" key="1">
    <source>
        <dbReference type="EMBL" id="ABD68458.1"/>
    </source>
</evidence>
<dbReference type="InterPro" id="IPR027599">
    <property type="entry name" value="PqqD-rel_X"/>
</dbReference>
<dbReference type="RefSeq" id="WP_011463031.1">
    <property type="nucleotide sequence ID" value="NC_007908.1"/>
</dbReference>